<dbReference type="PANTHER" id="PTHR38776">
    <property type="entry name" value="MLTA-INTERACTING PROTEIN-RELATED"/>
    <property type="match status" value="1"/>
</dbReference>
<dbReference type="PANTHER" id="PTHR38776:SF1">
    <property type="entry name" value="MLTA-INTERACTING PROTEIN-RELATED"/>
    <property type="match status" value="1"/>
</dbReference>
<evidence type="ECO:0000256" key="4">
    <source>
        <dbReference type="ARBA" id="ARBA00023136"/>
    </source>
</evidence>
<keyword evidence="3" id="KW-0732">Signal</keyword>
<comment type="similarity">
    <text evidence="2">Belongs to the MipA/OmpV family.</text>
</comment>
<accession>A0ABX0XPN1</accession>
<evidence type="ECO:0000313" key="7">
    <source>
        <dbReference type="Proteomes" id="UP000734218"/>
    </source>
</evidence>
<name>A0ABX0XPN1_9SPHN</name>
<evidence type="ECO:0000256" key="1">
    <source>
        <dbReference type="ARBA" id="ARBA00004442"/>
    </source>
</evidence>
<dbReference type="RefSeq" id="WP_167954777.1">
    <property type="nucleotide sequence ID" value="NZ_JAATJE010000002.1"/>
</dbReference>
<protein>
    <submittedName>
        <fullName evidence="6">Outer membrane protein</fullName>
    </submittedName>
</protein>
<reference evidence="6 7" key="1">
    <citation type="submission" date="2020-03" db="EMBL/GenBank/DDBJ databases">
        <title>Genomic Encyclopedia of Type Strains, Phase IV (KMG-IV): sequencing the most valuable type-strain genomes for metagenomic binning, comparative biology and taxonomic classification.</title>
        <authorList>
            <person name="Goeker M."/>
        </authorList>
    </citation>
    <scope>NUCLEOTIDE SEQUENCE [LARGE SCALE GENOMIC DNA]</scope>
    <source>
        <strain evidence="6 7">DSM 27651</strain>
    </source>
</reference>
<organism evidence="6 7">
    <name type="scientific">Sphingomonas jejuensis</name>
    <dbReference type="NCBI Taxonomy" id="904715"/>
    <lineage>
        <taxon>Bacteria</taxon>
        <taxon>Pseudomonadati</taxon>
        <taxon>Pseudomonadota</taxon>
        <taxon>Alphaproteobacteria</taxon>
        <taxon>Sphingomonadales</taxon>
        <taxon>Sphingomonadaceae</taxon>
        <taxon>Sphingomonas</taxon>
    </lineage>
</organism>
<dbReference type="InterPro" id="IPR010583">
    <property type="entry name" value="MipA"/>
</dbReference>
<proteinExistence type="inferred from homology"/>
<comment type="subcellular location">
    <subcellularLocation>
        <location evidence="1">Cell outer membrane</location>
    </subcellularLocation>
</comment>
<dbReference type="EMBL" id="JAATJE010000002">
    <property type="protein sequence ID" value="NJC34625.1"/>
    <property type="molecule type" value="Genomic_DNA"/>
</dbReference>
<keyword evidence="4" id="KW-0472">Membrane</keyword>
<evidence type="ECO:0000256" key="3">
    <source>
        <dbReference type="ARBA" id="ARBA00022729"/>
    </source>
</evidence>
<keyword evidence="5" id="KW-0998">Cell outer membrane</keyword>
<keyword evidence="7" id="KW-1185">Reference proteome</keyword>
<dbReference type="Pfam" id="PF06629">
    <property type="entry name" value="MipA"/>
    <property type="match status" value="1"/>
</dbReference>
<gene>
    <name evidence="6" type="ORF">GGR88_002139</name>
</gene>
<comment type="caution">
    <text evidence="6">The sequence shown here is derived from an EMBL/GenBank/DDBJ whole genome shotgun (WGS) entry which is preliminary data.</text>
</comment>
<evidence type="ECO:0000256" key="5">
    <source>
        <dbReference type="ARBA" id="ARBA00023237"/>
    </source>
</evidence>
<dbReference type="Proteomes" id="UP000734218">
    <property type="component" value="Unassembled WGS sequence"/>
</dbReference>
<evidence type="ECO:0000313" key="6">
    <source>
        <dbReference type="EMBL" id="NJC34625.1"/>
    </source>
</evidence>
<sequence>MLIAAVAGPAAAQGQSSPARIVTVGIGVQAVPGFPGDDGRRAAPLLFARVRRPGEPMPARSPDQGPSVRVLGRADGLSIGPTLGFQGRRRERDVAPEVGNVAFSIEPGVFVQGFVTPALRLRAELRHGVTGHRALVGDLAADYIVRGDADRFVATVGPRVRFGDGRFHRRYFGVSDAAAQANGIDSFRPDGGLYAAGLAAGLFHQLTPRWGMYGQAGVDRLVDDAAESPLARQFGERTQINAGAAITYTFGVGRR</sequence>
<evidence type="ECO:0000256" key="2">
    <source>
        <dbReference type="ARBA" id="ARBA00005722"/>
    </source>
</evidence>